<evidence type="ECO:0000313" key="3">
    <source>
        <dbReference type="Proteomes" id="UP000648187"/>
    </source>
</evidence>
<protein>
    <submittedName>
        <fullName evidence="2">Uncharacterized protein</fullName>
    </submittedName>
</protein>
<evidence type="ECO:0000313" key="2">
    <source>
        <dbReference type="EMBL" id="KAF9424737.1"/>
    </source>
</evidence>
<dbReference type="AlphaFoldDB" id="A0A835GVB9"/>
<evidence type="ECO:0000256" key="1">
    <source>
        <dbReference type="SAM" id="MobiDB-lite"/>
    </source>
</evidence>
<reference evidence="2" key="1">
    <citation type="submission" date="2020-08" db="EMBL/GenBank/DDBJ databases">
        <title>Spodoptera exigua strain:BAW_Kor-Di-RS1 Genome sequencing and assembly.</title>
        <authorList>
            <person name="Kim J."/>
            <person name="Nam H.Y."/>
            <person name="Kwon M."/>
            <person name="Choi J.H."/>
            <person name="Cho S.R."/>
            <person name="Kim G.-H."/>
        </authorList>
    </citation>
    <scope>NUCLEOTIDE SEQUENCE</scope>
    <source>
        <strain evidence="2">BAW_Kor-Di-RS1</strain>
        <tissue evidence="2">Whole-body</tissue>
    </source>
</reference>
<organism evidence="2 3">
    <name type="scientific">Spodoptera exigua</name>
    <name type="common">Beet armyworm</name>
    <name type="synonym">Noctua fulgens</name>
    <dbReference type="NCBI Taxonomy" id="7107"/>
    <lineage>
        <taxon>Eukaryota</taxon>
        <taxon>Metazoa</taxon>
        <taxon>Ecdysozoa</taxon>
        <taxon>Arthropoda</taxon>
        <taxon>Hexapoda</taxon>
        <taxon>Insecta</taxon>
        <taxon>Pterygota</taxon>
        <taxon>Neoptera</taxon>
        <taxon>Endopterygota</taxon>
        <taxon>Lepidoptera</taxon>
        <taxon>Glossata</taxon>
        <taxon>Ditrysia</taxon>
        <taxon>Noctuoidea</taxon>
        <taxon>Noctuidae</taxon>
        <taxon>Amphipyrinae</taxon>
        <taxon>Spodoptera</taxon>
    </lineage>
</organism>
<dbReference type="Proteomes" id="UP000648187">
    <property type="component" value="Unassembled WGS sequence"/>
</dbReference>
<gene>
    <name evidence="2" type="ORF">HW555_000038</name>
</gene>
<dbReference type="EMBL" id="JACKWZ010000001">
    <property type="protein sequence ID" value="KAF9424737.1"/>
    <property type="molecule type" value="Genomic_DNA"/>
</dbReference>
<comment type="caution">
    <text evidence="2">The sequence shown here is derived from an EMBL/GenBank/DDBJ whole genome shotgun (WGS) entry which is preliminary data.</text>
</comment>
<feature type="region of interest" description="Disordered" evidence="1">
    <location>
        <begin position="155"/>
        <end position="175"/>
    </location>
</feature>
<accession>A0A835GVB9</accession>
<name>A0A835GVB9_SPOEX</name>
<sequence length="175" mass="19368">MEAPNENRDVTHHVTGFCVARKLLPGLSSSAGDAQRPLTFEQMNDDTELLELLVQEYSAMLFFVLALFAMASAQRGRFWGSNRPTPVHFVNNDPNNPSGVHFVNNNNNPSGVNFVNNNPNDPTAVHIVDGNSDQVVITNPDPYFGQPSYPHISPAWVQRPYPGKQYDNPHARGGK</sequence>
<proteinExistence type="predicted"/>
<keyword evidence="3" id="KW-1185">Reference proteome</keyword>